<sequence length="809" mass="89703">MSGKRFAYRAPRRGRGPSAASREAATSRKSASASPHQNHSEHAATRDPATSITARDRIPGSSHGHVSAPTPTTPRPSRASAAATTPSPRKAAKPNYMRRPPASQFSREVSYPLYREAVDNYRVGFFQVDPRTYIAELFDVATGDRYRGVHAWTVVQCHADLRGSLSYSCSPCPDYKAHQHCVHIMVLQSDDPPSLRAFSELDNPRCLTFEHWTRNADEAAQTTFVCMSPMEPPVFVAHHGNSRRSGVWTCSRDRAGSCAHVSLARENATWLSYMERYEGGTESEDDPASEDEEENDCDREQREKVDRRSAADLHEERSVSHKDVGPPLWSRLETDAAPSFATVRPIPKVLRFGEDALCRCGSPPLTGSPVQLMTCTVYGTIGAEQVQMEVRPCSSCRPEARQFAGPDLRELGLFNYNNRRVYTHELLNRFSTSMLAHETPFHAFRTVIQRGYEESLSEHPFVGDDAFRTAWYSFRRIQHLGDSFQCTTCGDNPRIVIFDGVTASFNAKHRTSTLTPPTTVLPNAPRRESTRVPVESTALVWGRIRANAQKAARWRLGLTSSNKSKPEGIAGDDDADAPDADASMTSAERQTTSRLTKRDIADAAMRASLPALAQQVASVNKPLGLMFAAFVPTDYKTELEPTRRMYLELLNHLFAYESALLFVPESSWISLRRLLADDAAAAMVLLQEVPALGAVARLEQQVHGTYSDTLKGVVQFISERAVRVQSSLSDHDFEAPDPSADTEDWRETGTFYGRPRVRLRPEYPHLPGDKKVDRSVVTDAGAGGIGCAKYYEAYGQRGQTGGLMAAWCP</sequence>
<feature type="region of interest" description="Disordered" evidence="1">
    <location>
        <begin position="562"/>
        <end position="597"/>
    </location>
</feature>
<gene>
    <name evidence="3" type="ORF">AURDEDRAFT_117903</name>
</gene>
<dbReference type="Pfam" id="PF18717">
    <property type="entry name" value="CxC4"/>
    <property type="match status" value="1"/>
</dbReference>
<dbReference type="eggNOG" id="ENOG502S87Y">
    <property type="taxonomic scope" value="Eukaryota"/>
</dbReference>
<evidence type="ECO:0000256" key="1">
    <source>
        <dbReference type="SAM" id="MobiDB-lite"/>
    </source>
</evidence>
<dbReference type="OMA" id="CISHTSI"/>
<dbReference type="AlphaFoldDB" id="J0D3R7"/>
<proteinExistence type="predicted"/>
<name>J0D3R7_AURST</name>
<dbReference type="EMBL" id="JH688294">
    <property type="protein sequence ID" value="EJD33332.1"/>
    <property type="molecule type" value="Genomic_DNA"/>
</dbReference>
<accession>J0D3R7</accession>
<feature type="compositionally biased region" description="Acidic residues" evidence="1">
    <location>
        <begin position="570"/>
        <end position="579"/>
    </location>
</feature>
<keyword evidence="4" id="KW-1185">Reference proteome</keyword>
<evidence type="ECO:0000259" key="2">
    <source>
        <dbReference type="Pfam" id="PF18717"/>
    </source>
</evidence>
<dbReference type="Proteomes" id="UP000006514">
    <property type="component" value="Unassembled WGS sequence"/>
</dbReference>
<feature type="region of interest" description="Disordered" evidence="1">
    <location>
        <begin position="278"/>
        <end position="330"/>
    </location>
</feature>
<feature type="compositionally biased region" description="Basic and acidic residues" evidence="1">
    <location>
        <begin position="298"/>
        <end position="324"/>
    </location>
</feature>
<feature type="compositionally biased region" description="Basic residues" evidence="1">
    <location>
        <begin position="1"/>
        <end position="15"/>
    </location>
</feature>
<feature type="compositionally biased region" description="Acidic residues" evidence="1">
    <location>
        <begin position="281"/>
        <end position="297"/>
    </location>
</feature>
<feature type="compositionally biased region" description="Low complexity" evidence="1">
    <location>
        <begin position="67"/>
        <end position="89"/>
    </location>
</feature>
<dbReference type="KEGG" id="adl:AURDEDRAFT_117903"/>
<dbReference type="InterPro" id="IPR040648">
    <property type="entry name" value="HMGXB3_CxC4"/>
</dbReference>
<feature type="compositionally biased region" description="Polar residues" evidence="1">
    <location>
        <begin position="27"/>
        <end position="37"/>
    </location>
</feature>
<dbReference type="OrthoDB" id="5598737at2759"/>
<reference evidence="4" key="1">
    <citation type="journal article" date="2012" name="Science">
        <title>The Paleozoic origin of enzymatic lignin decomposition reconstructed from 31 fungal genomes.</title>
        <authorList>
            <person name="Floudas D."/>
            <person name="Binder M."/>
            <person name="Riley R."/>
            <person name="Barry K."/>
            <person name="Blanchette R.A."/>
            <person name="Henrissat B."/>
            <person name="Martinez A.T."/>
            <person name="Otillar R."/>
            <person name="Spatafora J.W."/>
            <person name="Yadav J.S."/>
            <person name="Aerts A."/>
            <person name="Benoit I."/>
            <person name="Boyd A."/>
            <person name="Carlson A."/>
            <person name="Copeland A."/>
            <person name="Coutinho P.M."/>
            <person name="de Vries R.P."/>
            <person name="Ferreira P."/>
            <person name="Findley K."/>
            <person name="Foster B."/>
            <person name="Gaskell J."/>
            <person name="Glotzer D."/>
            <person name="Gorecki P."/>
            <person name="Heitman J."/>
            <person name="Hesse C."/>
            <person name="Hori C."/>
            <person name="Igarashi K."/>
            <person name="Jurgens J.A."/>
            <person name="Kallen N."/>
            <person name="Kersten P."/>
            <person name="Kohler A."/>
            <person name="Kuees U."/>
            <person name="Kumar T.K.A."/>
            <person name="Kuo A."/>
            <person name="LaButti K."/>
            <person name="Larrondo L.F."/>
            <person name="Lindquist E."/>
            <person name="Ling A."/>
            <person name="Lombard V."/>
            <person name="Lucas S."/>
            <person name="Lundell T."/>
            <person name="Martin R."/>
            <person name="McLaughlin D.J."/>
            <person name="Morgenstern I."/>
            <person name="Morin E."/>
            <person name="Murat C."/>
            <person name="Nagy L.G."/>
            <person name="Nolan M."/>
            <person name="Ohm R.A."/>
            <person name="Patyshakuliyeva A."/>
            <person name="Rokas A."/>
            <person name="Ruiz-Duenas F.J."/>
            <person name="Sabat G."/>
            <person name="Salamov A."/>
            <person name="Samejima M."/>
            <person name="Schmutz J."/>
            <person name="Slot J.C."/>
            <person name="St John F."/>
            <person name="Stenlid J."/>
            <person name="Sun H."/>
            <person name="Sun S."/>
            <person name="Syed K."/>
            <person name="Tsang A."/>
            <person name="Wiebenga A."/>
            <person name="Young D."/>
            <person name="Pisabarro A."/>
            <person name="Eastwood D.C."/>
            <person name="Martin F."/>
            <person name="Cullen D."/>
            <person name="Grigoriev I.V."/>
            <person name="Hibbett D.S."/>
        </authorList>
    </citation>
    <scope>NUCLEOTIDE SEQUENCE [LARGE SCALE GENOMIC DNA]</scope>
    <source>
        <strain evidence="4">TFB10046</strain>
    </source>
</reference>
<protein>
    <recommendedName>
        <fullName evidence="2">HMG domain-containing protein</fullName>
    </recommendedName>
</protein>
<feature type="region of interest" description="Disordered" evidence="1">
    <location>
        <begin position="1"/>
        <end position="103"/>
    </location>
</feature>
<feature type="non-terminal residue" evidence="3">
    <location>
        <position position="809"/>
    </location>
</feature>
<evidence type="ECO:0000313" key="4">
    <source>
        <dbReference type="Proteomes" id="UP000006514"/>
    </source>
</evidence>
<feature type="compositionally biased region" description="Polar residues" evidence="1">
    <location>
        <begin position="583"/>
        <end position="594"/>
    </location>
</feature>
<feature type="domain" description="HMG" evidence="2">
    <location>
        <begin position="348"/>
        <end position="474"/>
    </location>
</feature>
<organism evidence="3 4">
    <name type="scientific">Auricularia subglabra (strain TFB-10046 / SS5)</name>
    <name type="common">White-rot fungus</name>
    <name type="synonym">Auricularia delicata (strain TFB10046)</name>
    <dbReference type="NCBI Taxonomy" id="717982"/>
    <lineage>
        <taxon>Eukaryota</taxon>
        <taxon>Fungi</taxon>
        <taxon>Dikarya</taxon>
        <taxon>Basidiomycota</taxon>
        <taxon>Agaricomycotina</taxon>
        <taxon>Agaricomycetes</taxon>
        <taxon>Auriculariales</taxon>
        <taxon>Auriculariaceae</taxon>
        <taxon>Auricularia</taxon>
    </lineage>
</organism>
<evidence type="ECO:0000313" key="3">
    <source>
        <dbReference type="EMBL" id="EJD33332.1"/>
    </source>
</evidence>
<dbReference type="InParanoid" id="J0D3R7"/>